<comment type="caution">
    <text evidence="2">The sequence shown here is derived from an EMBL/GenBank/DDBJ whole genome shotgun (WGS) entry which is preliminary data.</text>
</comment>
<feature type="region of interest" description="Disordered" evidence="1">
    <location>
        <begin position="31"/>
        <end position="63"/>
    </location>
</feature>
<feature type="compositionally biased region" description="Basic and acidic residues" evidence="1">
    <location>
        <begin position="51"/>
        <end position="63"/>
    </location>
</feature>
<sequence length="63" mass="7479">MAMCEKCWGDAFMEALGTGVPQGRPYHRLLEERKDNPCTPKQQAGQWWSEEFQRDEREEQPHE</sequence>
<proteinExistence type="predicted"/>
<evidence type="ECO:0000313" key="2">
    <source>
        <dbReference type="EMBL" id="KKM76214.1"/>
    </source>
</evidence>
<protein>
    <submittedName>
        <fullName evidence="2">Uncharacterized protein</fullName>
    </submittedName>
</protein>
<accession>A0A0F9K2A7</accession>
<gene>
    <name evidence="2" type="ORF">LCGC14_1382460</name>
</gene>
<organism evidence="2">
    <name type="scientific">marine sediment metagenome</name>
    <dbReference type="NCBI Taxonomy" id="412755"/>
    <lineage>
        <taxon>unclassified sequences</taxon>
        <taxon>metagenomes</taxon>
        <taxon>ecological metagenomes</taxon>
    </lineage>
</organism>
<reference evidence="2" key="1">
    <citation type="journal article" date="2015" name="Nature">
        <title>Complex archaea that bridge the gap between prokaryotes and eukaryotes.</title>
        <authorList>
            <person name="Spang A."/>
            <person name="Saw J.H."/>
            <person name="Jorgensen S.L."/>
            <person name="Zaremba-Niedzwiedzka K."/>
            <person name="Martijn J."/>
            <person name="Lind A.E."/>
            <person name="van Eijk R."/>
            <person name="Schleper C."/>
            <person name="Guy L."/>
            <person name="Ettema T.J."/>
        </authorList>
    </citation>
    <scope>NUCLEOTIDE SEQUENCE</scope>
</reference>
<evidence type="ECO:0000256" key="1">
    <source>
        <dbReference type="SAM" id="MobiDB-lite"/>
    </source>
</evidence>
<name>A0A0F9K2A7_9ZZZZ</name>
<dbReference type="EMBL" id="LAZR01008846">
    <property type="protein sequence ID" value="KKM76214.1"/>
    <property type="molecule type" value="Genomic_DNA"/>
</dbReference>
<dbReference type="AlphaFoldDB" id="A0A0F9K2A7"/>